<dbReference type="EMBL" id="JAOTPV010000001">
    <property type="protein sequence ID" value="KAJ4490868.1"/>
    <property type="molecule type" value="Genomic_DNA"/>
</dbReference>
<sequence length="212" mass="23760">MRLLPSTSFHRLCPVFTVLLVIALLSVTIVASPLAAANGKLAHRETYGVYVALFDTTKQAYVENPTSPGIEDKNQQVLVFMRNKVKTVGYKFVQSASAIQAADPPNPFDGSSMLIGMYTLDSPGEPDLLFSRGFLETWVQSTKGRKDSKIKNDIDFVNAYLSFVKLSLNDDWTTLKNNLFRFSLIINSHLVYVYIYPICLYLSYISMKKGAH</sequence>
<evidence type="ECO:0000313" key="2">
    <source>
        <dbReference type="EMBL" id="KAJ4490868.1"/>
    </source>
</evidence>
<evidence type="ECO:0000313" key="3">
    <source>
        <dbReference type="Proteomes" id="UP001150266"/>
    </source>
</evidence>
<dbReference type="Proteomes" id="UP001150266">
    <property type="component" value="Unassembled WGS sequence"/>
</dbReference>
<proteinExistence type="predicted"/>
<keyword evidence="3" id="KW-1185">Reference proteome</keyword>
<protein>
    <submittedName>
        <fullName evidence="2">Uncharacterized protein</fullName>
    </submittedName>
</protein>
<feature type="transmembrane region" description="Helical" evidence="1">
    <location>
        <begin position="12"/>
        <end position="36"/>
    </location>
</feature>
<name>A0A9W9DXA3_9AGAR</name>
<evidence type="ECO:0000256" key="1">
    <source>
        <dbReference type="SAM" id="Phobius"/>
    </source>
</evidence>
<accession>A0A9W9DXA3</accession>
<keyword evidence="1" id="KW-0472">Membrane</keyword>
<dbReference type="AlphaFoldDB" id="A0A9W9DXA3"/>
<keyword evidence="1" id="KW-0812">Transmembrane</keyword>
<feature type="transmembrane region" description="Helical" evidence="1">
    <location>
        <begin position="179"/>
        <end position="204"/>
    </location>
</feature>
<reference evidence="2" key="1">
    <citation type="submission" date="2022-08" db="EMBL/GenBank/DDBJ databases">
        <title>A Global Phylogenomic Analysis of the Shiitake Genus Lentinula.</title>
        <authorList>
            <consortium name="DOE Joint Genome Institute"/>
            <person name="Sierra-Patev S."/>
            <person name="Min B."/>
            <person name="Naranjo-Ortiz M."/>
            <person name="Looney B."/>
            <person name="Konkel Z."/>
            <person name="Slot J.C."/>
            <person name="Sakamoto Y."/>
            <person name="Steenwyk J.L."/>
            <person name="Rokas A."/>
            <person name="Carro J."/>
            <person name="Camarero S."/>
            <person name="Ferreira P."/>
            <person name="Molpeceres G."/>
            <person name="Ruiz-Duenas F.J."/>
            <person name="Serrano A."/>
            <person name="Henrissat B."/>
            <person name="Drula E."/>
            <person name="Hughes K.W."/>
            <person name="Mata J.L."/>
            <person name="Ishikawa N.K."/>
            <person name="Vargas-Isla R."/>
            <person name="Ushijima S."/>
            <person name="Smith C.A."/>
            <person name="Ahrendt S."/>
            <person name="Andreopoulos W."/>
            <person name="He G."/>
            <person name="Labutti K."/>
            <person name="Lipzen A."/>
            <person name="Ng V."/>
            <person name="Riley R."/>
            <person name="Sandor L."/>
            <person name="Barry K."/>
            <person name="Martinez A.T."/>
            <person name="Xiao Y."/>
            <person name="Gibbons J.G."/>
            <person name="Terashima K."/>
            <person name="Grigoriev I.V."/>
            <person name="Hibbett D.S."/>
        </authorList>
    </citation>
    <scope>NUCLEOTIDE SEQUENCE</scope>
    <source>
        <strain evidence="2">JLM2183</strain>
    </source>
</reference>
<comment type="caution">
    <text evidence="2">The sequence shown here is derived from an EMBL/GenBank/DDBJ whole genome shotgun (WGS) entry which is preliminary data.</text>
</comment>
<organism evidence="2 3">
    <name type="scientific">Lentinula aciculospora</name>
    <dbReference type="NCBI Taxonomy" id="153920"/>
    <lineage>
        <taxon>Eukaryota</taxon>
        <taxon>Fungi</taxon>
        <taxon>Dikarya</taxon>
        <taxon>Basidiomycota</taxon>
        <taxon>Agaricomycotina</taxon>
        <taxon>Agaricomycetes</taxon>
        <taxon>Agaricomycetidae</taxon>
        <taxon>Agaricales</taxon>
        <taxon>Marasmiineae</taxon>
        <taxon>Omphalotaceae</taxon>
        <taxon>Lentinula</taxon>
    </lineage>
</organism>
<keyword evidence="1" id="KW-1133">Transmembrane helix</keyword>
<gene>
    <name evidence="2" type="ORF">J3R30DRAFT_3400122</name>
</gene>